<feature type="domain" description="Carrier" evidence="10">
    <location>
        <begin position="2400"/>
        <end position="2482"/>
    </location>
</feature>
<keyword evidence="2" id="KW-0597">Phosphoprotein</keyword>
<dbReference type="CDD" id="cd00833">
    <property type="entry name" value="PKS"/>
    <property type="match status" value="1"/>
</dbReference>
<dbReference type="Pfam" id="PF00698">
    <property type="entry name" value="Acyl_transf_1"/>
    <property type="match status" value="1"/>
</dbReference>
<dbReference type="GO" id="GO:1901336">
    <property type="term" value="P:lactone biosynthetic process"/>
    <property type="evidence" value="ECO:0007669"/>
    <property type="project" value="UniProtKB-ARBA"/>
</dbReference>
<evidence type="ECO:0000256" key="7">
    <source>
        <dbReference type="ARBA" id="ARBA00023315"/>
    </source>
</evidence>
<dbReference type="Pfam" id="PF08659">
    <property type="entry name" value="KR"/>
    <property type="match status" value="1"/>
</dbReference>
<keyword evidence="3" id="KW-0808">Transferase</keyword>
<proteinExistence type="evidence at transcript level"/>
<dbReference type="SMART" id="SM00829">
    <property type="entry name" value="PKS_ER"/>
    <property type="match status" value="1"/>
</dbReference>
<keyword evidence="7" id="KW-0012">Acyltransferase</keyword>
<dbReference type="InterPro" id="IPR049551">
    <property type="entry name" value="PKS_DH_C"/>
</dbReference>
<dbReference type="Gene3D" id="1.10.1200.10">
    <property type="entry name" value="ACP-like"/>
    <property type="match status" value="1"/>
</dbReference>
<dbReference type="InterPro" id="IPR001227">
    <property type="entry name" value="Ac_transferase_dom_sf"/>
</dbReference>
<feature type="domain" description="Ketosynthase family 3 (KS3)" evidence="11">
    <location>
        <begin position="46"/>
        <end position="466"/>
    </location>
</feature>
<dbReference type="GO" id="GO:0016491">
    <property type="term" value="F:oxidoreductase activity"/>
    <property type="evidence" value="ECO:0007669"/>
    <property type="project" value="UniProtKB-KW"/>
</dbReference>
<dbReference type="Gene3D" id="3.40.50.720">
    <property type="entry name" value="NAD(P)-binding Rossmann-like Domain"/>
    <property type="match status" value="1"/>
</dbReference>
<keyword evidence="1" id="KW-0596">Phosphopantetheine</keyword>
<evidence type="ECO:0000256" key="8">
    <source>
        <dbReference type="PROSITE-ProRule" id="PRU01363"/>
    </source>
</evidence>
<dbReference type="InterPro" id="IPR042104">
    <property type="entry name" value="PKS_dehydratase_sf"/>
</dbReference>
<dbReference type="SMART" id="SM00827">
    <property type="entry name" value="PKS_AT"/>
    <property type="match status" value="1"/>
</dbReference>
<dbReference type="Gene3D" id="3.30.70.3290">
    <property type="match status" value="1"/>
</dbReference>
<dbReference type="InterPro" id="IPR014030">
    <property type="entry name" value="Ketoacyl_synth_N"/>
</dbReference>
<organism evidence="13">
    <name type="scientific">Fusarium babinda</name>
    <dbReference type="NCBI Taxonomy" id="48486"/>
    <lineage>
        <taxon>Eukaryota</taxon>
        <taxon>Fungi</taxon>
        <taxon>Dikarya</taxon>
        <taxon>Ascomycota</taxon>
        <taxon>Pezizomycotina</taxon>
        <taxon>Sordariomycetes</taxon>
        <taxon>Hypocreomycetidae</taxon>
        <taxon>Hypocreales</taxon>
        <taxon>Nectriaceae</taxon>
        <taxon>Fusarium</taxon>
        <taxon>Fusarium babinda species complex</taxon>
    </lineage>
</organism>
<evidence type="ECO:0000256" key="1">
    <source>
        <dbReference type="ARBA" id="ARBA00022450"/>
    </source>
</evidence>
<dbReference type="PANTHER" id="PTHR43775">
    <property type="entry name" value="FATTY ACID SYNTHASE"/>
    <property type="match status" value="1"/>
</dbReference>
<feature type="region of interest" description="Disordered" evidence="9">
    <location>
        <begin position="1"/>
        <end position="39"/>
    </location>
</feature>
<dbReference type="SUPFAM" id="SSF52151">
    <property type="entry name" value="FabD/lysophospholipase-like"/>
    <property type="match status" value="1"/>
</dbReference>
<dbReference type="Pfam" id="PF08240">
    <property type="entry name" value="ADH_N"/>
    <property type="match status" value="1"/>
</dbReference>
<dbReference type="InterPro" id="IPR020841">
    <property type="entry name" value="PKS_Beta-ketoAc_synthase_dom"/>
</dbReference>
<dbReference type="GO" id="GO:0004312">
    <property type="term" value="F:fatty acid synthase activity"/>
    <property type="evidence" value="ECO:0007669"/>
    <property type="project" value="TreeGrafter"/>
</dbReference>
<dbReference type="Pfam" id="PF16197">
    <property type="entry name" value="KAsynt_C_assoc"/>
    <property type="match status" value="1"/>
</dbReference>
<dbReference type="InterPro" id="IPR013968">
    <property type="entry name" value="PKS_KR"/>
</dbReference>
<feature type="region of interest" description="N-terminal hotdog fold" evidence="8">
    <location>
        <begin position="944"/>
        <end position="1073"/>
    </location>
</feature>
<dbReference type="PANTHER" id="PTHR43775:SF28">
    <property type="entry name" value="SYNTHASE, PUTATIVE-RELATED"/>
    <property type="match status" value="1"/>
</dbReference>
<dbReference type="GO" id="GO:0006633">
    <property type="term" value="P:fatty acid biosynthetic process"/>
    <property type="evidence" value="ECO:0007669"/>
    <property type="project" value="TreeGrafter"/>
</dbReference>
<feature type="compositionally biased region" description="Polar residues" evidence="9">
    <location>
        <begin position="1"/>
        <end position="33"/>
    </location>
</feature>
<dbReference type="SMART" id="SM00825">
    <property type="entry name" value="PKS_KS"/>
    <property type="match status" value="1"/>
</dbReference>
<dbReference type="Pfam" id="PF00550">
    <property type="entry name" value="PP-binding"/>
    <property type="match status" value="1"/>
</dbReference>
<dbReference type="CDD" id="cd05274">
    <property type="entry name" value="KR_FAS_SDR_x"/>
    <property type="match status" value="1"/>
</dbReference>
<feature type="domain" description="PKS/mFAS DH" evidence="12">
    <location>
        <begin position="944"/>
        <end position="1229"/>
    </location>
</feature>
<dbReference type="SUPFAM" id="SSF55048">
    <property type="entry name" value="Probable ACP-binding domain of malonyl-CoA ACP transacylase"/>
    <property type="match status" value="1"/>
</dbReference>
<dbReference type="InterPro" id="IPR036736">
    <property type="entry name" value="ACP-like_sf"/>
</dbReference>
<dbReference type="InterPro" id="IPR020806">
    <property type="entry name" value="PKS_PP-bd"/>
</dbReference>
<dbReference type="InterPro" id="IPR049900">
    <property type="entry name" value="PKS_mFAS_DH"/>
</dbReference>
<evidence type="ECO:0000259" key="10">
    <source>
        <dbReference type="PROSITE" id="PS50075"/>
    </source>
</evidence>
<dbReference type="FunFam" id="3.40.50.720:FF:000209">
    <property type="entry name" value="Polyketide synthase Pks12"/>
    <property type="match status" value="1"/>
</dbReference>
<dbReference type="InterPro" id="IPR009081">
    <property type="entry name" value="PP-bd_ACP"/>
</dbReference>
<dbReference type="SUPFAM" id="SSF53335">
    <property type="entry name" value="S-adenosyl-L-methionine-dependent methyltransferases"/>
    <property type="match status" value="1"/>
</dbReference>
<dbReference type="InterPro" id="IPR014043">
    <property type="entry name" value="Acyl_transferase_dom"/>
</dbReference>
<dbReference type="PROSITE" id="PS52019">
    <property type="entry name" value="PKS_MFAS_DH"/>
    <property type="match status" value="1"/>
</dbReference>
<dbReference type="InterPro" id="IPR016035">
    <property type="entry name" value="Acyl_Trfase/lysoPLipase"/>
</dbReference>
<dbReference type="Pfam" id="PF14765">
    <property type="entry name" value="PS-DH"/>
    <property type="match status" value="1"/>
</dbReference>
<dbReference type="InterPro" id="IPR013154">
    <property type="entry name" value="ADH-like_N"/>
</dbReference>
<dbReference type="Gene3D" id="3.40.50.150">
    <property type="entry name" value="Vaccinia Virus protein VP39"/>
    <property type="match status" value="1"/>
</dbReference>
<dbReference type="CDD" id="cd05195">
    <property type="entry name" value="enoyl_red"/>
    <property type="match status" value="1"/>
</dbReference>
<feature type="region of interest" description="C-terminal hotdog fold" evidence="8">
    <location>
        <begin position="1085"/>
        <end position="1229"/>
    </location>
</feature>
<dbReference type="Gene3D" id="3.10.129.110">
    <property type="entry name" value="Polyketide synthase dehydratase"/>
    <property type="match status" value="1"/>
</dbReference>
<evidence type="ECO:0000256" key="5">
    <source>
        <dbReference type="ARBA" id="ARBA00023002"/>
    </source>
</evidence>
<dbReference type="InterPro" id="IPR057326">
    <property type="entry name" value="KR_dom"/>
</dbReference>
<protein>
    <submittedName>
        <fullName evidence="13">Putative polyketide synthase</fullName>
    </submittedName>
</protein>
<dbReference type="Gene3D" id="3.40.47.10">
    <property type="match status" value="1"/>
</dbReference>
<evidence type="ECO:0000256" key="9">
    <source>
        <dbReference type="SAM" id="MobiDB-lite"/>
    </source>
</evidence>
<feature type="active site" description="Proton donor; for dehydratase activity" evidence="8">
    <location>
        <position position="1147"/>
    </location>
</feature>
<evidence type="ECO:0000256" key="6">
    <source>
        <dbReference type="ARBA" id="ARBA00023268"/>
    </source>
</evidence>
<evidence type="ECO:0000256" key="3">
    <source>
        <dbReference type="ARBA" id="ARBA00022679"/>
    </source>
</evidence>
<dbReference type="SMART" id="SM00823">
    <property type="entry name" value="PKS_PP"/>
    <property type="match status" value="1"/>
</dbReference>
<dbReference type="InterPro" id="IPR016036">
    <property type="entry name" value="Malonyl_transacylase_ACP-bd"/>
</dbReference>
<dbReference type="InterPro" id="IPR036291">
    <property type="entry name" value="NAD(P)-bd_dom_sf"/>
</dbReference>
<dbReference type="Gene3D" id="3.90.180.10">
    <property type="entry name" value="Medium-chain alcohol dehydrogenases, catalytic domain"/>
    <property type="match status" value="1"/>
</dbReference>
<accession>A0A0U2KHV7</accession>
<dbReference type="SUPFAM" id="SSF50129">
    <property type="entry name" value="GroES-like"/>
    <property type="match status" value="1"/>
</dbReference>
<dbReference type="SUPFAM" id="SSF47336">
    <property type="entry name" value="ACP-like"/>
    <property type="match status" value="1"/>
</dbReference>
<dbReference type="Pfam" id="PF21089">
    <property type="entry name" value="PKS_DH_N"/>
    <property type="match status" value="1"/>
</dbReference>
<keyword evidence="5" id="KW-0560">Oxidoreductase</keyword>
<dbReference type="SMART" id="SM00826">
    <property type="entry name" value="PKS_DH"/>
    <property type="match status" value="1"/>
</dbReference>
<dbReference type="SUPFAM" id="SSF51735">
    <property type="entry name" value="NAD(P)-binding Rossmann-fold domains"/>
    <property type="match status" value="2"/>
</dbReference>
<keyword evidence="6" id="KW-0511">Multifunctional enzyme</keyword>
<dbReference type="InterPro" id="IPR016039">
    <property type="entry name" value="Thiolase-like"/>
</dbReference>
<evidence type="ECO:0000259" key="12">
    <source>
        <dbReference type="PROSITE" id="PS52019"/>
    </source>
</evidence>
<dbReference type="SMART" id="SM00822">
    <property type="entry name" value="PKS_KR"/>
    <property type="match status" value="1"/>
</dbReference>
<dbReference type="InterPro" id="IPR032821">
    <property type="entry name" value="PKS_assoc"/>
</dbReference>
<reference evidence="13" key="1">
    <citation type="submission" date="2015-11" db="EMBL/GenBank/DDBJ databases">
        <title>Insights into natural products biosynthesis from analysis of 490 polyketide synthases from Fusarium.</title>
        <authorList>
            <person name="Brown D.W."/>
            <person name="Proctor R.H."/>
        </authorList>
    </citation>
    <scope>NUCLEOTIDE SEQUENCE</scope>
    <source>
        <strain evidence="13">NRRL 25539</strain>
    </source>
</reference>
<dbReference type="SUPFAM" id="SSF53901">
    <property type="entry name" value="Thiolase-like"/>
    <property type="match status" value="1"/>
</dbReference>
<dbReference type="GO" id="GO:0031177">
    <property type="term" value="F:phosphopantetheine binding"/>
    <property type="evidence" value="ECO:0007669"/>
    <property type="project" value="InterPro"/>
</dbReference>
<dbReference type="Pfam" id="PF08242">
    <property type="entry name" value="Methyltransf_12"/>
    <property type="match status" value="1"/>
</dbReference>
<dbReference type="InterPro" id="IPR050091">
    <property type="entry name" value="PKS_NRPS_Biosynth_Enz"/>
</dbReference>
<dbReference type="Pfam" id="PF02801">
    <property type="entry name" value="Ketoacyl-synt_C"/>
    <property type="match status" value="1"/>
</dbReference>
<dbReference type="InterPro" id="IPR013217">
    <property type="entry name" value="Methyltransf_12"/>
</dbReference>
<keyword evidence="4" id="KW-0521">NADP</keyword>
<name>A0A0U2KHV7_9HYPO</name>
<dbReference type="PROSITE" id="PS52004">
    <property type="entry name" value="KS3_2"/>
    <property type="match status" value="1"/>
</dbReference>
<dbReference type="InterPro" id="IPR029063">
    <property type="entry name" value="SAM-dependent_MTases_sf"/>
</dbReference>
<feature type="active site" description="Proton acceptor; for dehydratase activity" evidence="8">
    <location>
        <position position="976"/>
    </location>
</feature>
<dbReference type="EMBL" id="KU179914">
    <property type="protein sequence ID" value="ALQ32779.1"/>
    <property type="molecule type" value="mRNA"/>
</dbReference>
<dbReference type="InterPro" id="IPR020807">
    <property type="entry name" value="PKS_DH"/>
</dbReference>
<gene>
    <name evidence="13" type="ORF">Fba_364</name>
</gene>
<evidence type="ECO:0000256" key="2">
    <source>
        <dbReference type="ARBA" id="ARBA00022553"/>
    </source>
</evidence>
<dbReference type="PROSITE" id="PS50075">
    <property type="entry name" value="CARRIER"/>
    <property type="match status" value="1"/>
</dbReference>
<sequence>MNGDNLRNGTHTNGNSLHSNGINGNGVHSSSHVNGDELPVSPGGSFSPIAICGMACRLPGGIGCPQDLWEFLLEGRDARGRVPKSRFNVSAYYSSDKKPAATNTEYGYFLDERVDLGALDTSFFSMHRGEVARLDPQQKLLLEVARESIDDAGEVGWKGKNIGVYVGTFSQDWYDSFNRESLKYGLYQATATHDFMMSERLSHEMDLRGPSMTIRTACSSSLTALNEACLAINRGDCESALVGGTSIIAAPGLMTAMSEQGVLSPDGSCKTFSAAANGYARGESIVSVYVKSLSAALRDGNAIRSVIKGTAINFDGKTHPVSMPNPVAQEALIRRAYQVAGVSDFSKTGYFECHGTGTSAGDLMETRALASVFSKDGIHIGSLKPNLGHAEAASGLSSLIKAVLALEHRTIPPSIKSQPPNPKIPFEEHKLKVPQTPLPWPADREERVSLNSFGVGGANAHVILESAAMHTTRGLSSAVVPEGKRSNVPHLHLYSANTAHSLKSMMQVQKEFLGKTSAGFGDIAYTLANRREHLAHRSFAVVAEDTFDPDTALDQKVTAGQPGQPAPSVVMVFTGQGAAWPQFGRDLLVSQPTFSRTINSLDVHLKTLGALAPEWTLAEELAKPARTSQVYKAEFSQPLCTAVQIALVDTLVSLGIKPAAVVGHSSGEIAAAYAAGGLTAEEAITAAFLRGFITKSETQSGGMAAVGLGREAAEEHLVPGVVIACDNAPNSVTLSGDSNKLAEVVAAVKKSNPNAPATTLKVEKAYHSHHMLAFGSAYQQSMVDSKVAGKSPAIPFFSSVTGKRFGSAKGDRLGPHYWRSNLERPVLFREAVSEILQCTEIKDQVFLEVGPHSALAGPLRQILTHASSKSPYVATLVRRQNSVEALLRAIGTLWTLHVEIDFKGLMPHGSCISDMPGYCWDHQTRHWYESRVSKEWRDPAYPTHDLLGVRVPESTDLEPVWRNLLHINNAPWLLDHRIDEGVVYPFAAYVGMAAEAARQMSGISEGVQLRHIIVSNALLVSEDSPTELVTSLRRHRLTDSLNSEWWDFSISSHNGHVWTKHCSGAVRGESSGPSRRTGHNNDELPRRVDMARWDSTLKRHGLHYGPSFNTLKDVTCSTSMPHRAMGSMQNNRWGDESRYHLHPVILDSFFQLQSIAHFHGVARTYRRLIAARVESLTLHRCSSDDLDISVTAVSTDDGVIGYGSCVAGTDTILEASGVRVSFFEEGDATDEERGLPIAGRCEWVPHIDFKNISDLVGAPHRQEPSISLLAELAQLAVTSAKVRSKDVEAGPPHMAKFQQWLNEQPASPEIEEPNLSEEIQKLVQQLDGTSVGHAARVIMTVLDHIQPLLKGDEAGFKVLSAKGDLDNFTAFTREFDDARYLQCISHSRPNLRILEIGAGLGDRTTGTLQNLTRPDGQILYSRYVWTDKSSGLVNTAAERFKGLANVEFATLDVSQDLAESGFEDGQFDLIIAAGVVHETPSVRESLKNIRKLLAPEGHLLLQEPKPHLPWVKFVLGTLSSWWSHDQDGRAEEPFMSTQRWSEELAASGFGDVEHIACDSETSISTLIVARALRAQPARAAAKRVSLLCSGYITNYLLPITQELVAGGFEIQFCSLDDVPPQGQDVLALLDEQGPFLDDINPARFAAFKTFLSKLKDSGVLWVTQLCGIGCKDPRYGKIVGLARTIRSEMAIDFAVCETEDLTSPSVSKALLKVLNKFQERGEDGALGPDYEYAIREGEILNNRIFPCSLDSENLVSDSSQEATLAITKQGRLSTLQWASMTARDPGDDEVEVEVHATGLNFRDILIAMGIIESRRPAFGYEAAGVVRRVGASVAKLRPGDRAVLLGLQTFSTVVTAAQTLFEKLPDGLSFTEGASMPLVFATAIRGLVDLGQVSKGQSVLIHSGCGGVGLAAIQIARMLEADIFTTVSSEEKVQYLMDTHGIPRNHIFNSRGLSFVDDLLRETGGRGVDVALNSLSGEQLHATWKCVAKWGTMVEIGKRDLLGGGKLDMTPFLDNRSYHCADLDQMIKERPETIGRLLRDMLRYFGQGHVKPVPLAQVTSASAAQDAFRYMQQGKHIGKIVLQLRDESGTLDLGPIDTSRKAGALLDATASYLIVGGLGGLGRSIAVWMVGRGARHLTFLSRSAGTGPHDQDLVRELESLGCTAQLVRGDVTNKDDVARAVDGTPGPLKGIIQMSMVLRDQMFEGMSIEDWNAVTEPKVRGTWNLHDVTTARGVALDMFILFSSLSGIGGQIGQANYNAANTFLDSFAEYRQGLGLPCTSIDLGAMEGVGYLSQHRDLLRKMQGTGWRIVQESELLDGLEAAIISSYRESQDAISGAHTSFLLGISSSTPLSSPDSNARLRRDVRMAVYHNVGSRDKRGGSGDEGLRFFLRAAKNDRAILSSSEGVSFLAHEIGKKLFSLLLRSEDEETNIKMNTADLGLDSLIAVELRTWWKTSLGVDITVLEMLSMGTLEALGKFAAEKLLLVLDG</sequence>
<dbReference type="InterPro" id="IPR049552">
    <property type="entry name" value="PKS_DH_N"/>
</dbReference>
<dbReference type="Pfam" id="PF13602">
    <property type="entry name" value="ADH_zinc_N_2"/>
    <property type="match status" value="1"/>
</dbReference>
<dbReference type="InterPro" id="IPR020843">
    <property type="entry name" value="ER"/>
</dbReference>
<evidence type="ECO:0000259" key="11">
    <source>
        <dbReference type="PROSITE" id="PS52004"/>
    </source>
</evidence>
<dbReference type="Pfam" id="PF00109">
    <property type="entry name" value="ketoacyl-synt"/>
    <property type="match status" value="1"/>
</dbReference>
<dbReference type="GO" id="GO:0044550">
    <property type="term" value="P:secondary metabolite biosynthetic process"/>
    <property type="evidence" value="ECO:0007669"/>
    <property type="project" value="TreeGrafter"/>
</dbReference>
<dbReference type="Gene3D" id="3.40.366.10">
    <property type="entry name" value="Malonyl-Coenzyme A Acyl Carrier Protein, domain 2"/>
    <property type="match status" value="1"/>
</dbReference>
<dbReference type="CDD" id="cd02440">
    <property type="entry name" value="AdoMet_MTases"/>
    <property type="match status" value="1"/>
</dbReference>
<dbReference type="InterPro" id="IPR014031">
    <property type="entry name" value="Ketoacyl_synth_C"/>
</dbReference>
<evidence type="ECO:0000256" key="4">
    <source>
        <dbReference type="ARBA" id="ARBA00022857"/>
    </source>
</evidence>
<evidence type="ECO:0000313" key="13">
    <source>
        <dbReference type="EMBL" id="ALQ32779.1"/>
    </source>
</evidence>
<dbReference type="InterPro" id="IPR011032">
    <property type="entry name" value="GroES-like_sf"/>
</dbReference>